<dbReference type="InterPro" id="IPR029064">
    <property type="entry name" value="Ribosomal_eL30-like_sf"/>
</dbReference>
<dbReference type="GO" id="GO:0008173">
    <property type="term" value="F:RNA methyltransferase activity"/>
    <property type="evidence" value="ECO:0007669"/>
    <property type="project" value="InterPro"/>
</dbReference>
<sequence>MITFQIKSLQHSIVKYCQKLRTSTQFRKQEGFLLVCGKKIIQELPKAYKLKSIFLLKDEKLERSAEKKYIVTEGILKKITNQKNPEPYAAIVEMPCFKDLSIARLLICDEIKDPGNLGTLIRTALGLGFDAIFLLNDCVDPYNEKVINASKGALFSIPIIRGNWEYLLEFKKSHKLKLYQADLGGDSFLELNMDDSIGLILGSESHGTSKNAKKHATKLTIPMTKKAESLNVAVAGGILMFHVSTLCQKI</sequence>
<organism evidence="6 7">
    <name type="scientific">Aerophobetes bacterium</name>
    <dbReference type="NCBI Taxonomy" id="2030807"/>
    <lineage>
        <taxon>Bacteria</taxon>
        <taxon>Candidatus Aerophobota</taxon>
    </lineage>
</organism>
<proteinExistence type="inferred from homology"/>
<reference evidence="7" key="1">
    <citation type="submission" date="2017-08" db="EMBL/GenBank/DDBJ databases">
        <title>A dynamic microbial community with high functional redundancy inhabits the cold, oxic subseafloor aquifer.</title>
        <authorList>
            <person name="Tully B.J."/>
            <person name="Wheat C.G."/>
            <person name="Glazer B.T."/>
            <person name="Huber J.A."/>
        </authorList>
    </citation>
    <scope>NUCLEOTIDE SEQUENCE [LARGE SCALE GENOMIC DNA]</scope>
</reference>
<evidence type="ECO:0000313" key="6">
    <source>
        <dbReference type="EMBL" id="PCI95456.1"/>
    </source>
</evidence>
<dbReference type="Pfam" id="PF00588">
    <property type="entry name" value="SpoU_methylase"/>
    <property type="match status" value="1"/>
</dbReference>
<dbReference type="PANTHER" id="PTHR43191:SF2">
    <property type="entry name" value="RRNA METHYLTRANSFERASE 3, MITOCHONDRIAL"/>
    <property type="match status" value="1"/>
</dbReference>
<dbReference type="CDD" id="cd18095">
    <property type="entry name" value="SpoU-like_rRNA-MTase"/>
    <property type="match status" value="1"/>
</dbReference>
<comment type="caution">
    <text evidence="6">The sequence shown here is derived from an EMBL/GenBank/DDBJ whole genome shotgun (WGS) entry which is preliminary data.</text>
</comment>
<evidence type="ECO:0000256" key="3">
    <source>
        <dbReference type="ARBA" id="ARBA00022679"/>
    </source>
</evidence>
<accession>A0A2A4YKW5</accession>
<dbReference type="Gene3D" id="3.40.1280.10">
    <property type="match status" value="1"/>
</dbReference>
<evidence type="ECO:0000256" key="1">
    <source>
        <dbReference type="ARBA" id="ARBA00007228"/>
    </source>
</evidence>
<feature type="domain" description="MRM3-like substrate binding" evidence="5">
    <location>
        <begin position="13"/>
        <end position="90"/>
    </location>
</feature>
<dbReference type="SUPFAM" id="SSF55315">
    <property type="entry name" value="L30e-like"/>
    <property type="match status" value="1"/>
</dbReference>
<dbReference type="GO" id="GO:0032259">
    <property type="term" value="P:methylation"/>
    <property type="evidence" value="ECO:0007669"/>
    <property type="project" value="UniProtKB-KW"/>
</dbReference>
<dbReference type="Pfam" id="PF22435">
    <property type="entry name" value="MRM3-like_sub_bind"/>
    <property type="match status" value="1"/>
</dbReference>
<dbReference type="AlphaFoldDB" id="A0A2A4YKW5"/>
<dbReference type="InterPro" id="IPR053888">
    <property type="entry name" value="MRM3-like_sub_bind"/>
</dbReference>
<gene>
    <name evidence="6" type="ORF">COB11_02135</name>
</gene>
<dbReference type="PANTHER" id="PTHR43191">
    <property type="entry name" value="RRNA METHYLTRANSFERASE 3"/>
    <property type="match status" value="1"/>
</dbReference>
<feature type="domain" description="tRNA/rRNA methyltransferase SpoU type" evidence="4">
    <location>
        <begin position="105"/>
        <end position="241"/>
    </location>
</feature>
<dbReference type="Proteomes" id="UP000217838">
    <property type="component" value="Unassembled WGS sequence"/>
</dbReference>
<dbReference type="InterPro" id="IPR029026">
    <property type="entry name" value="tRNA_m1G_MTases_N"/>
</dbReference>
<name>A0A2A4YKW5_UNCAE</name>
<dbReference type="EMBL" id="NVUU01000018">
    <property type="protein sequence ID" value="PCI95456.1"/>
    <property type="molecule type" value="Genomic_DNA"/>
</dbReference>
<dbReference type="GO" id="GO:0006396">
    <property type="term" value="P:RNA processing"/>
    <property type="evidence" value="ECO:0007669"/>
    <property type="project" value="InterPro"/>
</dbReference>
<dbReference type="GO" id="GO:0003723">
    <property type="term" value="F:RNA binding"/>
    <property type="evidence" value="ECO:0007669"/>
    <property type="project" value="InterPro"/>
</dbReference>
<dbReference type="SUPFAM" id="SSF75217">
    <property type="entry name" value="alpha/beta knot"/>
    <property type="match status" value="1"/>
</dbReference>
<evidence type="ECO:0000259" key="5">
    <source>
        <dbReference type="Pfam" id="PF22435"/>
    </source>
</evidence>
<keyword evidence="3" id="KW-0808">Transferase</keyword>
<dbReference type="Gene3D" id="3.30.1330.30">
    <property type="match status" value="1"/>
</dbReference>
<evidence type="ECO:0000256" key="2">
    <source>
        <dbReference type="ARBA" id="ARBA00022603"/>
    </source>
</evidence>
<comment type="similarity">
    <text evidence="1">Belongs to the class IV-like SAM-binding methyltransferase superfamily. RNA methyltransferase TrmH family.</text>
</comment>
<dbReference type="InterPro" id="IPR001537">
    <property type="entry name" value="SpoU_MeTrfase"/>
</dbReference>
<evidence type="ECO:0000313" key="7">
    <source>
        <dbReference type="Proteomes" id="UP000217838"/>
    </source>
</evidence>
<protein>
    <submittedName>
        <fullName evidence="6">Uncharacterized protein</fullName>
    </submittedName>
</protein>
<keyword evidence="2" id="KW-0489">Methyltransferase</keyword>
<dbReference type="InterPro" id="IPR029028">
    <property type="entry name" value="Alpha/beta_knot_MTases"/>
</dbReference>
<dbReference type="InterPro" id="IPR051259">
    <property type="entry name" value="rRNA_Methyltransferase"/>
</dbReference>
<evidence type="ECO:0000259" key="4">
    <source>
        <dbReference type="Pfam" id="PF00588"/>
    </source>
</evidence>